<feature type="coiled-coil region" evidence="1">
    <location>
        <begin position="77"/>
        <end position="105"/>
    </location>
</feature>
<feature type="compositionally biased region" description="Acidic residues" evidence="2">
    <location>
        <begin position="251"/>
        <end position="266"/>
    </location>
</feature>
<dbReference type="Proteomes" id="UP001470230">
    <property type="component" value="Unassembled WGS sequence"/>
</dbReference>
<dbReference type="EMBL" id="JAPFFF010000031">
    <property type="protein sequence ID" value="KAK8845061.1"/>
    <property type="molecule type" value="Genomic_DNA"/>
</dbReference>
<comment type="caution">
    <text evidence="3">The sequence shown here is derived from an EMBL/GenBank/DDBJ whole genome shotgun (WGS) entry which is preliminary data.</text>
</comment>
<protein>
    <submittedName>
        <fullName evidence="3">Uncharacterized protein</fullName>
    </submittedName>
</protein>
<evidence type="ECO:0000256" key="1">
    <source>
        <dbReference type="SAM" id="Coils"/>
    </source>
</evidence>
<feature type="region of interest" description="Disordered" evidence="2">
    <location>
        <begin position="226"/>
        <end position="349"/>
    </location>
</feature>
<reference evidence="3 4" key="1">
    <citation type="submission" date="2024-04" db="EMBL/GenBank/DDBJ databases">
        <title>Tritrichomonas musculus Genome.</title>
        <authorList>
            <person name="Alves-Ferreira E."/>
            <person name="Grigg M."/>
            <person name="Lorenzi H."/>
            <person name="Galac M."/>
        </authorList>
    </citation>
    <scope>NUCLEOTIDE SEQUENCE [LARGE SCALE GENOMIC DNA]</scope>
    <source>
        <strain evidence="3 4">EAF2021</strain>
    </source>
</reference>
<feature type="compositionally biased region" description="Basic and acidic residues" evidence="2">
    <location>
        <begin position="306"/>
        <end position="324"/>
    </location>
</feature>
<evidence type="ECO:0000313" key="4">
    <source>
        <dbReference type="Proteomes" id="UP001470230"/>
    </source>
</evidence>
<keyword evidence="4" id="KW-1185">Reference proteome</keyword>
<feature type="compositionally biased region" description="Basic and acidic residues" evidence="2">
    <location>
        <begin position="226"/>
        <end position="250"/>
    </location>
</feature>
<feature type="compositionally biased region" description="Basic residues" evidence="2">
    <location>
        <begin position="276"/>
        <end position="305"/>
    </location>
</feature>
<evidence type="ECO:0000256" key="2">
    <source>
        <dbReference type="SAM" id="MobiDB-lite"/>
    </source>
</evidence>
<evidence type="ECO:0000313" key="3">
    <source>
        <dbReference type="EMBL" id="KAK8845061.1"/>
    </source>
</evidence>
<sequence length="349" mass="40668">MEFDSIKYFAKLCASNKQVKDYMEDAKNNFNKREIEYLENLKKNIKDQGDDPQALTVKIYSEAKGVIDGFARYPDIIKEKMLVLAKEEEEIKNEINEKIDSYYKNYLQDFKCPDIEKFIYKLFDKEDREVKKAIILLYMNYNLLHAVRNAYLIKKYSSNEISNDKLFIEKHKNVTNLTKQIVIQYSELFSTLQGSSISISNNEDLDEPKEVIKCIRTINDALEKKLEEMDKADPKDRDISSTQNEHKEENLQESEENLQESEETENPSDKKGDQKKMKKRTSKTQCKKGKKDKKHITKKSSSKHKTPSDKKDDQKSSNNGKDDSTENDQDSEHQDDDSSNAGDNDDQTD</sequence>
<gene>
    <name evidence="3" type="ORF">M9Y10_021237</name>
</gene>
<name>A0ABR2HEB4_9EUKA</name>
<keyword evidence="1" id="KW-0175">Coiled coil</keyword>
<feature type="compositionally biased region" description="Acidic residues" evidence="2">
    <location>
        <begin position="325"/>
        <end position="349"/>
    </location>
</feature>
<organism evidence="3 4">
    <name type="scientific">Tritrichomonas musculus</name>
    <dbReference type="NCBI Taxonomy" id="1915356"/>
    <lineage>
        <taxon>Eukaryota</taxon>
        <taxon>Metamonada</taxon>
        <taxon>Parabasalia</taxon>
        <taxon>Tritrichomonadida</taxon>
        <taxon>Tritrichomonadidae</taxon>
        <taxon>Tritrichomonas</taxon>
    </lineage>
</organism>
<proteinExistence type="predicted"/>
<accession>A0ABR2HEB4</accession>